<dbReference type="AlphaFoldDB" id="S8D5A1"/>
<accession>S8D5A1</accession>
<feature type="non-terminal residue" evidence="3">
    <location>
        <position position="1"/>
    </location>
</feature>
<evidence type="ECO:0000256" key="2">
    <source>
        <dbReference type="SAM" id="SignalP"/>
    </source>
</evidence>
<comment type="similarity">
    <text evidence="1">Belongs to the HEBP family.</text>
</comment>
<dbReference type="EMBL" id="AUSU01000025">
    <property type="protein sequence ID" value="EPS74610.1"/>
    <property type="molecule type" value="Genomic_DNA"/>
</dbReference>
<comment type="caution">
    <text evidence="3">The sequence shown here is derived from an EMBL/GenBank/DDBJ whole genome shotgun (WGS) entry which is preliminary data.</text>
</comment>
<evidence type="ECO:0000256" key="1">
    <source>
        <dbReference type="ARBA" id="ARBA00009817"/>
    </source>
</evidence>
<protein>
    <recommendedName>
        <fullName evidence="5">Heme-binding protein 2</fullName>
    </recommendedName>
</protein>
<keyword evidence="2" id="KW-0732">Signal</keyword>
<dbReference type="InterPro" id="IPR011256">
    <property type="entry name" value="Reg_factor_effector_dom_sf"/>
</dbReference>
<dbReference type="PANTHER" id="PTHR11220">
    <property type="entry name" value="HEME-BINDING PROTEIN-RELATED"/>
    <property type="match status" value="1"/>
</dbReference>
<evidence type="ECO:0000313" key="4">
    <source>
        <dbReference type="Proteomes" id="UP000015453"/>
    </source>
</evidence>
<feature type="non-terminal residue" evidence="3">
    <location>
        <position position="217"/>
    </location>
</feature>
<organism evidence="3 4">
    <name type="scientific">Genlisea aurea</name>
    <dbReference type="NCBI Taxonomy" id="192259"/>
    <lineage>
        <taxon>Eukaryota</taxon>
        <taxon>Viridiplantae</taxon>
        <taxon>Streptophyta</taxon>
        <taxon>Embryophyta</taxon>
        <taxon>Tracheophyta</taxon>
        <taxon>Spermatophyta</taxon>
        <taxon>Magnoliopsida</taxon>
        <taxon>eudicotyledons</taxon>
        <taxon>Gunneridae</taxon>
        <taxon>Pentapetalae</taxon>
        <taxon>asterids</taxon>
        <taxon>lamiids</taxon>
        <taxon>Lamiales</taxon>
        <taxon>Lentibulariaceae</taxon>
        <taxon>Genlisea</taxon>
    </lineage>
</organism>
<name>S8D5A1_9LAMI</name>
<feature type="chain" id="PRO_5004562400" description="Heme-binding protein 2" evidence="2">
    <location>
        <begin position="21"/>
        <end position="217"/>
    </location>
</feature>
<evidence type="ECO:0008006" key="5">
    <source>
        <dbReference type="Google" id="ProtNLM"/>
    </source>
</evidence>
<reference evidence="3 4" key="1">
    <citation type="journal article" date="2013" name="BMC Genomics">
        <title>The miniature genome of a carnivorous plant Genlisea aurea contains a low number of genes and short non-coding sequences.</title>
        <authorList>
            <person name="Leushkin E.V."/>
            <person name="Sutormin R.A."/>
            <person name="Nabieva E.R."/>
            <person name="Penin A.A."/>
            <person name="Kondrashov A.S."/>
            <person name="Logacheva M.D."/>
        </authorList>
    </citation>
    <scope>NUCLEOTIDE SEQUENCE [LARGE SCALE GENOMIC DNA]</scope>
</reference>
<proteinExistence type="inferred from homology"/>
<evidence type="ECO:0000313" key="3">
    <source>
        <dbReference type="EMBL" id="EPS74610.1"/>
    </source>
</evidence>
<keyword evidence="4" id="KW-1185">Reference proteome</keyword>
<sequence>IPIPMAAAMMKLSLFVAVSGLFLAGFSSPAFPPTCNRIECPDYTVIDAGEGYEIRRINSSFWMSTSPIDDISFVAATRTGFLQLFRYIQGDNEEHLKIEMTGPVLTQVKPSDGPFCTSSFVVSFYVPKANQQNPPPAEGLHPERWGLTHLAVRQFGGFIADDDLGEEAAALYDGLEGTEWGEAVRNAAGSSEYTVAQYNSPFEFRNRVNEIWFPFYL</sequence>
<gene>
    <name evidence="3" type="ORF">M569_00148</name>
</gene>
<dbReference type="Pfam" id="PF04832">
    <property type="entry name" value="SOUL"/>
    <property type="match status" value="1"/>
</dbReference>
<feature type="signal peptide" evidence="2">
    <location>
        <begin position="1"/>
        <end position="20"/>
    </location>
</feature>
<dbReference type="Proteomes" id="UP000015453">
    <property type="component" value="Unassembled WGS sequence"/>
</dbReference>
<dbReference type="SUPFAM" id="SSF55136">
    <property type="entry name" value="Probable bacterial effector-binding domain"/>
    <property type="match status" value="1"/>
</dbReference>
<dbReference type="InterPro" id="IPR006917">
    <property type="entry name" value="SOUL_heme-bd"/>
</dbReference>
<dbReference type="OrthoDB" id="6424451at2759"/>
<dbReference type="Gene3D" id="3.20.80.10">
    <property type="entry name" value="Regulatory factor, effector binding domain"/>
    <property type="match status" value="1"/>
</dbReference>
<dbReference type="PANTHER" id="PTHR11220:SF25">
    <property type="entry name" value="F3F9.4"/>
    <property type="match status" value="1"/>
</dbReference>
<dbReference type="FunFam" id="3.20.80.10:FF:000002">
    <property type="entry name" value="Heme-binding protein 2"/>
    <property type="match status" value="1"/>
</dbReference>